<evidence type="ECO:0000256" key="1">
    <source>
        <dbReference type="ARBA" id="ARBA00004651"/>
    </source>
</evidence>
<evidence type="ECO:0000256" key="12">
    <source>
        <dbReference type="SAM" id="Phobius"/>
    </source>
</evidence>
<dbReference type="PANTHER" id="PTHR24247">
    <property type="entry name" value="5-HYDROXYTRYPTAMINE RECEPTOR"/>
    <property type="match status" value="1"/>
</dbReference>
<dbReference type="PROSITE" id="PS50262">
    <property type="entry name" value="G_PROTEIN_RECEP_F1_2"/>
    <property type="match status" value="1"/>
</dbReference>
<feature type="transmembrane region" description="Helical" evidence="12">
    <location>
        <begin position="241"/>
        <end position="266"/>
    </location>
</feature>
<evidence type="ECO:0000256" key="8">
    <source>
        <dbReference type="ARBA" id="ARBA00023170"/>
    </source>
</evidence>
<name>Q7PQD4_ANOGA</name>
<feature type="transmembrane region" description="Helical" evidence="12">
    <location>
        <begin position="161"/>
        <end position="187"/>
    </location>
</feature>
<protein>
    <submittedName>
        <fullName evidence="14">AGAP004675-PA</fullName>
    </submittedName>
</protein>
<evidence type="ECO:0000256" key="5">
    <source>
        <dbReference type="ARBA" id="ARBA00022989"/>
    </source>
</evidence>
<evidence type="ECO:0000256" key="9">
    <source>
        <dbReference type="ARBA" id="ARBA00023224"/>
    </source>
</evidence>
<dbReference type="GO" id="GO:0045202">
    <property type="term" value="C:synapse"/>
    <property type="evidence" value="ECO:0007669"/>
    <property type="project" value="GOC"/>
</dbReference>
<dbReference type="PANTHER" id="PTHR24247:SF191">
    <property type="entry name" value="MUSCARINIC ACETYLCHOLINE RECEPTOR, B-TYPE, ISOFORM A"/>
    <property type="match status" value="1"/>
</dbReference>
<reference evidence="14" key="1">
    <citation type="journal article" date="2002" name="Science">
        <title>The genome sequence of the malaria mosquito Anopheles gambiae.</title>
        <authorList>
            <person name="Holt R.A."/>
            <person name="Subramanian G.M."/>
            <person name="Halpern A."/>
            <person name="Sutton G.G."/>
            <person name="Charlab R."/>
            <person name="Nusskern D.R."/>
            <person name="Wincker P."/>
            <person name="Clark A.G."/>
            <person name="Ribeiro J.M."/>
            <person name="Wides R."/>
            <person name="Salzberg S.L."/>
            <person name="Loftus B."/>
            <person name="Yandell M."/>
            <person name="Majoros W.H."/>
            <person name="Rusch D.B."/>
            <person name="Lai Z."/>
            <person name="Kraft C.L."/>
            <person name="Abril J.F."/>
            <person name="Anthouard V."/>
            <person name="Arensburger P."/>
            <person name="Atkinson P.W."/>
            <person name="Baden H."/>
            <person name="de Berardinis V."/>
            <person name="Baldwin D."/>
            <person name="Benes V."/>
            <person name="Biedler J."/>
            <person name="Blass C."/>
            <person name="Bolanos R."/>
            <person name="Boscus D."/>
            <person name="Barnstead M."/>
            <person name="Cai S."/>
            <person name="Center A."/>
            <person name="Chaturverdi K."/>
            <person name="Christophides G.K."/>
            <person name="Chrystal M.A."/>
            <person name="Clamp M."/>
            <person name="Cravchik A."/>
            <person name="Curwen V."/>
            <person name="Dana A."/>
            <person name="Delcher A."/>
            <person name="Dew I."/>
            <person name="Evans C.A."/>
            <person name="Flanigan M."/>
            <person name="Grundschober-Freimoser A."/>
            <person name="Friedli L."/>
            <person name="Gu Z."/>
            <person name="Guan P."/>
            <person name="Guigo R."/>
            <person name="Hillenmeyer M.E."/>
            <person name="Hladun S.L."/>
            <person name="Hogan J.R."/>
            <person name="Hong Y.S."/>
            <person name="Hoover J."/>
            <person name="Jaillon O."/>
            <person name="Ke Z."/>
            <person name="Kodira C."/>
            <person name="Kokoza E."/>
            <person name="Koutsos A."/>
            <person name="Letunic I."/>
            <person name="Levitsky A."/>
            <person name="Liang Y."/>
            <person name="Lin J.J."/>
            <person name="Lobo N.F."/>
            <person name="Lopez J.R."/>
            <person name="Malek J.A."/>
            <person name="McIntosh T.C."/>
            <person name="Meister S."/>
            <person name="Miller J."/>
            <person name="Mobarry C."/>
            <person name="Mongin E."/>
            <person name="Murphy S.D."/>
            <person name="O'Brochta D.A."/>
            <person name="Pfannkoch C."/>
            <person name="Qi R."/>
            <person name="Regier M.A."/>
            <person name="Remington K."/>
            <person name="Shao H."/>
            <person name="Sharakhova M.V."/>
            <person name="Sitter C.D."/>
            <person name="Shetty J."/>
            <person name="Smith T.J."/>
            <person name="Strong R."/>
            <person name="Sun J."/>
            <person name="Thomasova D."/>
            <person name="Ton L.Q."/>
            <person name="Topalis P."/>
            <person name="Tu Z."/>
            <person name="Unger M.F."/>
            <person name="Walenz B."/>
            <person name="Wang A."/>
            <person name="Wang J."/>
            <person name="Wang M."/>
            <person name="Wang X."/>
            <person name="Woodford K.J."/>
            <person name="Wortman J.R."/>
            <person name="Wu M."/>
            <person name="Yao A."/>
            <person name="Zdobnov E.M."/>
            <person name="Zhang H."/>
            <person name="Zhao Q."/>
            <person name="Zhao S."/>
            <person name="Zhu S.C."/>
            <person name="Zhimulev I."/>
            <person name="Coluzzi M."/>
            <person name="della Torre A."/>
            <person name="Roth C.W."/>
            <person name="Louis C."/>
            <person name="Kalush F."/>
            <person name="Mural R.J."/>
            <person name="Myers E.W."/>
            <person name="Adams M.D."/>
            <person name="Smith H.O."/>
            <person name="Broder S."/>
            <person name="Gardner M.J."/>
            <person name="Fraser C.M."/>
            <person name="Birney E."/>
            <person name="Bork P."/>
            <person name="Brey P.T."/>
            <person name="Venter J.C."/>
            <person name="Weissenbach J."/>
            <person name="Kafatos F.C."/>
            <person name="Collins F.H."/>
            <person name="Hoffman S.L."/>
        </authorList>
    </citation>
    <scope>NUCLEOTIDE SEQUENCE [LARGE SCALE GENOMIC DNA]</scope>
    <source>
        <strain evidence="14">PEST</strain>
    </source>
</reference>
<sequence length="582" mass="65406">MLNYPECLNILANFLDLKQKSISIVSSEFLKPIGSNSRLNGSDFSFSLDTTLIATGVSSIKEFEHLNSYSNFTLFSWSNESTHSYGNESSNYFPGENFSKVPYHFDIIDESIMQVLPPFDLWQTIFIAICLAICIILTIGGNILVLLAFIVDRNIRQPSNYFIASLAATDMLIGTVSMPFYTVYVLMGYWNLGPLLCDLWLSVDYTVCLVSQYTVLLITIDRFCSVKIAAKYRSWRTKNKVLWMVTITWIIPALLFFISIFGWEHFVGYRDLLPGQCAVQFLKDPIFNTALIIGYYWTTLVVLFVLYGGIYKTAYDMQKKSEAKQRKMQSMVALSSAMTDPPVLTSEKTNEGIIISNVSHALGDYRVEKATDYEERIEGEKSERSSSPAFDSDEEHSTNVKQVQYVKPSHKRSSVAGMLVEAASASVLTSNNATSSISSGNNLSTLPIKCLSTSIFEQKALSSTNENNILNCITNSMKTPIVDVPIGGISRQKSKSENRARKAFRTISFILGAFVACWTPYHVLALVVGFCSKPPCVNEHLFMFSYFLCYANSPMNPFCYALANKQFKKTFTRILRGDLHMT</sequence>
<dbReference type="VEuPathDB" id="VectorBase:AGAP004675"/>
<feature type="transmembrane region" description="Helical" evidence="12">
    <location>
        <begin position="541"/>
        <end position="563"/>
    </location>
</feature>
<evidence type="ECO:0000256" key="6">
    <source>
        <dbReference type="ARBA" id="ARBA00023040"/>
    </source>
</evidence>
<reference evidence="14" key="4">
    <citation type="journal article" date="2007" name="Genome Biol.">
        <title>Update of the Anopheles gambiae PEST genome assembly.</title>
        <authorList>
            <person name="Sharakhova M.V."/>
            <person name="Hammond M.P."/>
            <person name="Lobo N.F."/>
            <person name="Krzywinski J."/>
            <person name="Unger M.F."/>
            <person name="Hillenmeyer M.E."/>
            <person name="Bruggner R.V."/>
            <person name="Birney E."/>
            <person name="Collins F.H."/>
        </authorList>
    </citation>
    <scope>NUCLEOTIDE SEQUENCE</scope>
    <source>
        <strain evidence="14">PEST</strain>
    </source>
</reference>
<reference evidence="14" key="5">
    <citation type="submission" date="2011-05" db="EMBL/GenBank/DDBJ databases">
        <authorList>
            <consortium name="VectorBase"/>
        </authorList>
    </citation>
    <scope>NUCLEOTIDE SEQUENCE</scope>
    <source>
        <strain evidence="14">PEST</strain>
    </source>
</reference>
<proteinExistence type="inferred from homology"/>
<feature type="region of interest" description="Disordered" evidence="11">
    <location>
        <begin position="375"/>
        <end position="407"/>
    </location>
</feature>
<evidence type="ECO:0000259" key="13">
    <source>
        <dbReference type="PROSITE" id="PS50262"/>
    </source>
</evidence>
<dbReference type="EMBL" id="AAAB01008897">
    <property type="protein sequence ID" value="EAA09004.2"/>
    <property type="molecule type" value="Genomic_DNA"/>
</dbReference>
<dbReference type="VEuPathDB" id="VectorBase:AGAMI1_011485"/>
<keyword evidence="4 10" id="KW-0812">Transmembrane</keyword>
<dbReference type="PRINTS" id="PR00243">
    <property type="entry name" value="MUSCARINICR"/>
</dbReference>
<dbReference type="FunFam" id="1.20.1070.10:FF:000221">
    <property type="entry name" value="Muscarinic acetylcholine receptor gar-2"/>
    <property type="match status" value="1"/>
</dbReference>
<dbReference type="PRINTS" id="PR00237">
    <property type="entry name" value="GPCRRHODOPSN"/>
</dbReference>
<dbReference type="InterPro" id="IPR000995">
    <property type="entry name" value="Musac_Ach_rcpt"/>
</dbReference>
<dbReference type="Pfam" id="PF00001">
    <property type="entry name" value="7tm_1"/>
    <property type="match status" value="1"/>
</dbReference>
<dbReference type="PROSITE" id="PS00237">
    <property type="entry name" value="G_PROTEIN_RECEP_F1_1"/>
    <property type="match status" value="1"/>
</dbReference>
<keyword evidence="5 12" id="KW-1133">Transmembrane helix</keyword>
<evidence type="ECO:0000256" key="3">
    <source>
        <dbReference type="ARBA" id="ARBA00022475"/>
    </source>
</evidence>
<dbReference type="Gene3D" id="1.20.1070.10">
    <property type="entry name" value="Rhodopsin 7-helix transmembrane proteins"/>
    <property type="match status" value="2"/>
</dbReference>
<feature type="transmembrane region" description="Helical" evidence="12">
    <location>
        <begin position="125"/>
        <end position="149"/>
    </location>
</feature>
<feature type="compositionally biased region" description="Basic and acidic residues" evidence="11">
    <location>
        <begin position="375"/>
        <end position="384"/>
    </location>
</feature>
<comment type="caution">
    <text evidence="14">The sequence shown here is derived from an EMBL/GenBank/DDBJ whole genome shotgun (WGS) entry which is preliminary data.</text>
</comment>
<dbReference type="GO" id="GO:0005886">
    <property type="term" value="C:plasma membrane"/>
    <property type="evidence" value="ECO:0007669"/>
    <property type="project" value="UniProtKB-SubCell"/>
</dbReference>
<accession>Q7PQD4</accession>
<keyword evidence="7 12" id="KW-0472">Membrane</keyword>
<reference evidence="14" key="2">
    <citation type="submission" date="2002-03" db="EMBL/GenBank/DDBJ databases">
        <authorList>
            <consortium name="The Anopheles Genome Sequencing Consortium"/>
        </authorList>
    </citation>
    <scope>NUCLEOTIDE SEQUENCE</scope>
    <source>
        <strain evidence="14">PEST</strain>
    </source>
</reference>
<evidence type="ECO:0000256" key="7">
    <source>
        <dbReference type="ARBA" id="ARBA00023136"/>
    </source>
</evidence>
<feature type="transmembrane region" description="Helical" evidence="12">
    <location>
        <begin position="503"/>
        <end position="521"/>
    </location>
</feature>
<dbReference type="AlphaFoldDB" id="Q7PQD4"/>
<dbReference type="InterPro" id="IPR017452">
    <property type="entry name" value="GPCR_Rhodpsn_7TM"/>
</dbReference>
<dbReference type="InterPro" id="IPR000276">
    <property type="entry name" value="GPCR_Rhodpsn"/>
</dbReference>
<comment type="similarity">
    <text evidence="2 10">Belongs to the G-protein coupled receptor 1 family.</text>
</comment>
<dbReference type="OMA" id="ICDIWLF"/>
<dbReference type="SMART" id="SM01381">
    <property type="entry name" value="7TM_GPCR_Srsx"/>
    <property type="match status" value="1"/>
</dbReference>
<gene>
    <name evidence="14" type="primary">GPRMAC2</name>
    <name evidence="14" type="ORF">AgaP_AGAP004675</name>
</gene>
<keyword evidence="3" id="KW-1003">Cell membrane</keyword>
<evidence type="ECO:0000256" key="4">
    <source>
        <dbReference type="ARBA" id="ARBA00022692"/>
    </source>
</evidence>
<organism evidence="14">
    <name type="scientific">Anopheles gambiae</name>
    <name type="common">African malaria mosquito</name>
    <dbReference type="NCBI Taxonomy" id="7165"/>
    <lineage>
        <taxon>Eukaryota</taxon>
        <taxon>Metazoa</taxon>
        <taxon>Ecdysozoa</taxon>
        <taxon>Arthropoda</taxon>
        <taxon>Hexapoda</taxon>
        <taxon>Insecta</taxon>
        <taxon>Pterygota</taxon>
        <taxon>Neoptera</taxon>
        <taxon>Endopterygota</taxon>
        <taxon>Diptera</taxon>
        <taxon>Nematocera</taxon>
        <taxon>Culicoidea</taxon>
        <taxon>Culicidae</taxon>
        <taxon>Anophelinae</taxon>
        <taxon>Anopheles</taxon>
    </lineage>
</organism>
<keyword evidence="6 10" id="KW-0297">G-protein coupled receptor</keyword>
<comment type="subcellular location">
    <subcellularLocation>
        <location evidence="1">Cell membrane</location>
        <topology evidence="1">Multi-pass membrane protein</topology>
    </subcellularLocation>
</comment>
<evidence type="ECO:0000256" key="11">
    <source>
        <dbReference type="SAM" id="MobiDB-lite"/>
    </source>
</evidence>
<feature type="domain" description="G-protein coupled receptors family 1 profile" evidence="13">
    <location>
        <begin position="141"/>
        <end position="560"/>
    </location>
</feature>
<feature type="transmembrane region" description="Helical" evidence="12">
    <location>
        <begin position="286"/>
        <end position="310"/>
    </location>
</feature>
<evidence type="ECO:0000256" key="2">
    <source>
        <dbReference type="ARBA" id="ARBA00010663"/>
    </source>
</evidence>
<feature type="transmembrane region" description="Helical" evidence="12">
    <location>
        <begin position="199"/>
        <end position="220"/>
    </location>
</feature>
<dbReference type="CDD" id="cd15302">
    <property type="entry name" value="7tmA_mAChR_GAR-2-like"/>
    <property type="match status" value="1"/>
</dbReference>
<reference evidence="14" key="3">
    <citation type="journal article" date="2004" name="Trends Parasitol.">
        <title>The Anopheles gambiae genome: an update.</title>
        <authorList>
            <person name="Mongin E."/>
            <person name="Louis C."/>
            <person name="Holt R.A."/>
            <person name="Birney E."/>
            <person name="Collins F.H."/>
        </authorList>
    </citation>
    <scope>NUCLEOTIDE SEQUENCE</scope>
    <source>
        <strain evidence="14">PEST</strain>
    </source>
</reference>
<dbReference type="VEuPathDB" id="VectorBase:AGAP010513"/>
<evidence type="ECO:0000313" key="14">
    <source>
        <dbReference type="EMBL" id="EAA09004.2"/>
    </source>
</evidence>
<dbReference type="SUPFAM" id="SSF81321">
    <property type="entry name" value="Family A G protein-coupled receptor-like"/>
    <property type="match status" value="1"/>
</dbReference>
<dbReference type="HOGENOM" id="CLU_009579_25_1_1"/>
<keyword evidence="8 10" id="KW-0675">Receptor</keyword>
<evidence type="ECO:0000256" key="10">
    <source>
        <dbReference type="RuleBase" id="RU000688"/>
    </source>
</evidence>
<keyword evidence="9 10" id="KW-0807">Transducer</keyword>
<dbReference type="GO" id="GO:0016907">
    <property type="term" value="F:G protein-coupled acetylcholine receptor activity"/>
    <property type="evidence" value="ECO:0007669"/>
    <property type="project" value="InterPro"/>
</dbReference>
<dbReference type="VEuPathDB" id="VectorBase:AGAMI1_011829"/>